<dbReference type="SMART" id="SM00969">
    <property type="entry name" value="SOCS_box"/>
    <property type="match status" value="1"/>
</dbReference>
<gene>
    <name evidence="2" type="ORF">FF38_01060</name>
</gene>
<dbReference type="GO" id="GO:0035556">
    <property type="term" value="P:intracellular signal transduction"/>
    <property type="evidence" value="ECO:0007669"/>
    <property type="project" value="InterPro"/>
</dbReference>
<protein>
    <recommendedName>
        <fullName evidence="1">SOCS box domain-containing protein</fullName>
    </recommendedName>
</protein>
<dbReference type="PROSITE" id="PS50225">
    <property type="entry name" value="SOCS"/>
    <property type="match status" value="1"/>
</dbReference>
<comment type="caution">
    <text evidence="2">The sequence shown here is derived from an EMBL/GenBank/DDBJ whole genome shotgun (WGS) entry which is preliminary data.</text>
</comment>
<dbReference type="InterPro" id="IPR001496">
    <property type="entry name" value="SOCS_box"/>
</dbReference>
<evidence type="ECO:0000259" key="1">
    <source>
        <dbReference type="PROSITE" id="PS50225"/>
    </source>
</evidence>
<dbReference type="STRING" id="7375.A0A0L0C5W6"/>
<dbReference type="SMART" id="SM00253">
    <property type="entry name" value="SOCS"/>
    <property type="match status" value="1"/>
</dbReference>
<accession>A0A0L0C5W6</accession>
<dbReference type="Gene3D" id="1.10.750.20">
    <property type="entry name" value="SOCS box"/>
    <property type="match status" value="1"/>
</dbReference>
<dbReference type="AlphaFoldDB" id="A0A0L0C5W6"/>
<name>A0A0L0C5W6_LUCCU</name>
<proteinExistence type="predicted"/>
<organism evidence="2 3">
    <name type="scientific">Lucilia cuprina</name>
    <name type="common">Green bottle fly</name>
    <name type="synonym">Australian sheep blowfly</name>
    <dbReference type="NCBI Taxonomy" id="7375"/>
    <lineage>
        <taxon>Eukaryota</taxon>
        <taxon>Metazoa</taxon>
        <taxon>Ecdysozoa</taxon>
        <taxon>Arthropoda</taxon>
        <taxon>Hexapoda</taxon>
        <taxon>Insecta</taxon>
        <taxon>Pterygota</taxon>
        <taxon>Neoptera</taxon>
        <taxon>Endopterygota</taxon>
        <taxon>Diptera</taxon>
        <taxon>Brachycera</taxon>
        <taxon>Muscomorpha</taxon>
        <taxon>Oestroidea</taxon>
        <taxon>Calliphoridae</taxon>
        <taxon>Luciliinae</taxon>
        <taxon>Lucilia</taxon>
    </lineage>
</organism>
<dbReference type="InterPro" id="IPR036036">
    <property type="entry name" value="SOCS_box-like_dom_sf"/>
</dbReference>
<keyword evidence="3" id="KW-1185">Reference proteome</keyword>
<sequence>MACEGNYVLSLQELCCRTIVRRTSVYAIDSLPLPPSVKSTLKSYALTTSQCFNTLSNNSKKIQAKQDVLIYTYMDNLVTSDPS</sequence>
<feature type="domain" description="SOCS box" evidence="1">
    <location>
        <begin position="8"/>
        <end position="47"/>
    </location>
</feature>
<evidence type="ECO:0000313" key="2">
    <source>
        <dbReference type="EMBL" id="KNC27636.1"/>
    </source>
</evidence>
<evidence type="ECO:0000313" key="3">
    <source>
        <dbReference type="Proteomes" id="UP000037069"/>
    </source>
</evidence>
<reference evidence="2 3" key="1">
    <citation type="journal article" date="2015" name="Nat. Commun.">
        <title>Lucilia cuprina genome unlocks parasitic fly biology to underpin future interventions.</title>
        <authorList>
            <person name="Anstead C.A."/>
            <person name="Korhonen P.K."/>
            <person name="Young N.D."/>
            <person name="Hall R.S."/>
            <person name="Jex A.R."/>
            <person name="Murali S.C."/>
            <person name="Hughes D.S."/>
            <person name="Lee S.F."/>
            <person name="Perry T."/>
            <person name="Stroehlein A.J."/>
            <person name="Ansell B.R."/>
            <person name="Breugelmans B."/>
            <person name="Hofmann A."/>
            <person name="Qu J."/>
            <person name="Dugan S."/>
            <person name="Lee S.L."/>
            <person name="Chao H."/>
            <person name="Dinh H."/>
            <person name="Han Y."/>
            <person name="Doddapaneni H.V."/>
            <person name="Worley K.C."/>
            <person name="Muzny D.M."/>
            <person name="Ioannidis P."/>
            <person name="Waterhouse R.M."/>
            <person name="Zdobnov E.M."/>
            <person name="James P.J."/>
            <person name="Bagnall N.H."/>
            <person name="Kotze A.C."/>
            <person name="Gibbs R.A."/>
            <person name="Richards S."/>
            <person name="Batterham P."/>
            <person name="Gasser R.B."/>
        </authorList>
    </citation>
    <scope>NUCLEOTIDE SEQUENCE [LARGE SCALE GENOMIC DNA]</scope>
    <source>
        <strain evidence="2 3">LS</strain>
        <tissue evidence="2">Full body</tissue>
    </source>
</reference>
<dbReference type="Pfam" id="PF07525">
    <property type="entry name" value="SOCS_box"/>
    <property type="match status" value="1"/>
</dbReference>
<dbReference type="Proteomes" id="UP000037069">
    <property type="component" value="Unassembled WGS sequence"/>
</dbReference>
<dbReference type="OrthoDB" id="6339763at2759"/>
<dbReference type="SUPFAM" id="SSF158235">
    <property type="entry name" value="SOCS box-like"/>
    <property type="match status" value="1"/>
</dbReference>
<dbReference type="EMBL" id="JRES01000871">
    <property type="protein sequence ID" value="KNC27636.1"/>
    <property type="molecule type" value="Genomic_DNA"/>
</dbReference>